<organism evidence="2 3">
    <name type="scientific">Methylomicrobium album BG8</name>
    <dbReference type="NCBI Taxonomy" id="686340"/>
    <lineage>
        <taxon>Bacteria</taxon>
        <taxon>Pseudomonadati</taxon>
        <taxon>Pseudomonadota</taxon>
        <taxon>Gammaproteobacteria</taxon>
        <taxon>Methylococcales</taxon>
        <taxon>Methylococcaceae</taxon>
        <taxon>Methylomicrobium</taxon>
    </lineage>
</organism>
<dbReference type="STRING" id="686340.Metal_3990"/>
<dbReference type="Gene3D" id="3.30.1490.150">
    <property type="entry name" value="Hypothetical protein ph0010, domain 2"/>
    <property type="match status" value="1"/>
</dbReference>
<dbReference type="SUPFAM" id="SSF143447">
    <property type="entry name" value="AMMECR1-like"/>
    <property type="match status" value="1"/>
</dbReference>
<dbReference type="EMBL" id="CM001475">
    <property type="protein sequence ID" value="EIC31616.1"/>
    <property type="molecule type" value="Genomic_DNA"/>
</dbReference>
<dbReference type="Proteomes" id="UP000005090">
    <property type="component" value="Chromosome"/>
</dbReference>
<dbReference type="NCBIfam" id="TIGR04335">
    <property type="entry name" value="AmmeMemoSam_A"/>
    <property type="match status" value="1"/>
</dbReference>
<evidence type="ECO:0000313" key="2">
    <source>
        <dbReference type="EMBL" id="EIC31616.1"/>
    </source>
</evidence>
<evidence type="ECO:0000259" key="1">
    <source>
        <dbReference type="PROSITE" id="PS51112"/>
    </source>
</evidence>
<dbReference type="NCBIfam" id="TIGR00296">
    <property type="entry name" value="TIGR00296 family protein"/>
    <property type="match status" value="1"/>
</dbReference>
<dbReference type="InterPro" id="IPR027623">
    <property type="entry name" value="AmmeMemoSam_A"/>
</dbReference>
<name>H8GJT7_METAL</name>
<protein>
    <submittedName>
        <fullName evidence="2">Uncharacterized protein, PH0010 family</fullName>
    </submittedName>
</protein>
<sequence length="183" mass="21035">MNSQQAQILLDLAKRSIRHGLETDSPLKIDTTAFPPEFLEPRATFVTLHKHRQLRGCIGMLKAVRPLAEDIAENAFAAAFRDYRFPPLSADEFEQLEIHLSILTPPEPIVFASEEDLLTQLRAGEDGLTIEEGRRRGTFLPSVWEHLPDPKRFLRHLKQKAGLPADYWSDNLRFYRYRTEVIG</sequence>
<proteinExistence type="predicted"/>
<dbReference type="Pfam" id="PF01871">
    <property type="entry name" value="AMMECR1"/>
    <property type="match status" value="1"/>
</dbReference>
<dbReference type="PANTHER" id="PTHR13016">
    <property type="entry name" value="AMMECR1 HOMOLOG"/>
    <property type="match status" value="1"/>
</dbReference>
<feature type="domain" description="AMMECR1" evidence="1">
    <location>
        <begin position="4"/>
        <end position="183"/>
    </location>
</feature>
<keyword evidence="3" id="KW-1185">Reference proteome</keyword>
<dbReference type="InterPro" id="IPR027485">
    <property type="entry name" value="AMMECR1_N"/>
</dbReference>
<accession>H8GJT7</accession>
<dbReference type="AlphaFoldDB" id="H8GJT7"/>
<reference evidence="2 3" key="1">
    <citation type="journal article" date="2013" name="Genome Announc.">
        <title>Genome Sequence of the Obligate Gammaproteobacterial Methanotroph Methylomicrobium album Strain BG8.</title>
        <authorList>
            <person name="Kits K.D."/>
            <person name="Kalyuzhnaya M.G."/>
            <person name="Klotz M.G."/>
            <person name="Jetten M.S."/>
            <person name="Op den Camp H.J."/>
            <person name="Vuilleumier S."/>
            <person name="Bringel F."/>
            <person name="Dispirito A.A."/>
            <person name="Murrell J.C."/>
            <person name="Bruce D."/>
            <person name="Cheng J.F."/>
            <person name="Copeland A."/>
            <person name="Goodwin L."/>
            <person name="Hauser L."/>
            <person name="Lajus A."/>
            <person name="Land M.L."/>
            <person name="Lapidus A."/>
            <person name="Lucas S."/>
            <person name="Medigue C."/>
            <person name="Pitluck S."/>
            <person name="Woyke T."/>
            <person name="Zeytun A."/>
            <person name="Stein L.Y."/>
        </authorList>
    </citation>
    <scope>NUCLEOTIDE SEQUENCE [LARGE SCALE GENOMIC DNA]</scope>
    <source>
        <strain evidence="2 3">BG8</strain>
    </source>
</reference>
<dbReference type="HOGENOM" id="CLU_095686_0_0_6"/>
<dbReference type="PROSITE" id="PS51112">
    <property type="entry name" value="AMMECR1"/>
    <property type="match status" value="1"/>
</dbReference>
<evidence type="ECO:0000313" key="3">
    <source>
        <dbReference type="Proteomes" id="UP000005090"/>
    </source>
</evidence>
<gene>
    <name evidence="2" type="ORF">Metal_3990</name>
</gene>
<dbReference type="InterPro" id="IPR002733">
    <property type="entry name" value="AMMECR1_domain"/>
</dbReference>
<dbReference type="Gene3D" id="3.30.700.20">
    <property type="entry name" value="Hypothetical protein ph0010, domain 1"/>
    <property type="match status" value="1"/>
</dbReference>
<dbReference type="PANTHER" id="PTHR13016:SF0">
    <property type="entry name" value="AMME SYNDROME CANDIDATE GENE 1 PROTEIN"/>
    <property type="match status" value="1"/>
</dbReference>
<dbReference type="eggNOG" id="COG2078">
    <property type="taxonomic scope" value="Bacteria"/>
</dbReference>
<dbReference type="InterPro" id="IPR036071">
    <property type="entry name" value="AMMECR1_dom_sf"/>
</dbReference>
<dbReference type="InterPro" id="IPR023473">
    <property type="entry name" value="AMMECR1"/>
</dbReference>